<organism evidence="2 3">
    <name type="scientific">Dendrobium catenatum</name>
    <dbReference type="NCBI Taxonomy" id="906689"/>
    <lineage>
        <taxon>Eukaryota</taxon>
        <taxon>Viridiplantae</taxon>
        <taxon>Streptophyta</taxon>
        <taxon>Embryophyta</taxon>
        <taxon>Tracheophyta</taxon>
        <taxon>Spermatophyta</taxon>
        <taxon>Magnoliopsida</taxon>
        <taxon>Liliopsida</taxon>
        <taxon>Asparagales</taxon>
        <taxon>Orchidaceae</taxon>
        <taxon>Epidendroideae</taxon>
        <taxon>Malaxideae</taxon>
        <taxon>Dendrobiinae</taxon>
        <taxon>Dendrobium</taxon>
    </lineage>
</organism>
<proteinExistence type="predicted"/>
<dbReference type="EMBL" id="KZ503267">
    <property type="protein sequence ID" value="PKU66509.1"/>
    <property type="molecule type" value="Genomic_DNA"/>
</dbReference>
<dbReference type="OrthoDB" id="1912966at2759"/>
<accession>A0A2I0VSX8</accession>
<keyword evidence="1" id="KW-0175">Coiled coil</keyword>
<dbReference type="STRING" id="906689.A0A2I0VSX8"/>
<dbReference type="InterPro" id="IPR049932">
    <property type="entry name" value="NEAP1-4"/>
</dbReference>
<dbReference type="PANTHER" id="PTHR48145:SF5">
    <property type="entry name" value="NUCLEAR ENVELOPE-ASSOCIATED PROTEIN 2"/>
    <property type="match status" value="1"/>
</dbReference>
<evidence type="ECO:0000256" key="1">
    <source>
        <dbReference type="SAM" id="Coils"/>
    </source>
</evidence>
<gene>
    <name evidence="2" type="ORF">MA16_Dca006837</name>
</gene>
<sequence length="342" mass="39877">MLESKKAVSSSSSLELDPLLKDLNEKKLSFRRNVVSLAAELKDVRNRLASQEESFIQEAQSRQLAEAKARNLEEEIVTLQNCLNERDYRLKASSSNSEQYLRELDDLRSKLFVTHATAEASAASAQSAQSQCLSLLKELDEKNSCIKENEIRVNSLGEQLDQLQRNLQERELSQKQLKEHVLKMENEIQCAVAKAGDIRDCELRNILEELSIRNYDKINKLLIAKDDEISRLRDEIRFLSAQWKHKTKELESQLEKHRRADQELKKKVLKLEFCLQETRSQMRKLQRMGEKRDMALRELREQIALRQQKVKNSNEKQNFWESPMFKVFVSMSMLVLVAVAKR</sequence>
<feature type="coiled-coil region" evidence="1">
    <location>
        <begin position="222"/>
        <end position="267"/>
    </location>
</feature>
<protein>
    <submittedName>
        <fullName evidence="2">Uncharacterized protein</fullName>
    </submittedName>
</protein>
<dbReference type="AlphaFoldDB" id="A0A2I0VSX8"/>
<feature type="coiled-coil region" evidence="1">
    <location>
        <begin position="146"/>
        <end position="180"/>
    </location>
</feature>
<evidence type="ECO:0000313" key="3">
    <source>
        <dbReference type="Proteomes" id="UP000233837"/>
    </source>
</evidence>
<evidence type="ECO:0000313" key="2">
    <source>
        <dbReference type="EMBL" id="PKU66509.1"/>
    </source>
</evidence>
<keyword evidence="3" id="KW-1185">Reference proteome</keyword>
<feature type="coiled-coil region" evidence="1">
    <location>
        <begin position="20"/>
        <end position="110"/>
    </location>
</feature>
<dbReference type="Proteomes" id="UP000233837">
    <property type="component" value="Unassembled WGS sequence"/>
</dbReference>
<name>A0A2I0VSX8_9ASPA</name>
<reference evidence="2 3" key="1">
    <citation type="journal article" date="2016" name="Sci. Rep.">
        <title>The Dendrobium catenatum Lindl. genome sequence provides insights into polysaccharide synthase, floral development and adaptive evolution.</title>
        <authorList>
            <person name="Zhang G.Q."/>
            <person name="Xu Q."/>
            <person name="Bian C."/>
            <person name="Tsai W.C."/>
            <person name="Yeh C.M."/>
            <person name="Liu K.W."/>
            <person name="Yoshida K."/>
            <person name="Zhang L.S."/>
            <person name="Chang S.B."/>
            <person name="Chen F."/>
            <person name="Shi Y."/>
            <person name="Su Y.Y."/>
            <person name="Zhang Y.Q."/>
            <person name="Chen L.J."/>
            <person name="Yin Y."/>
            <person name="Lin M."/>
            <person name="Huang H."/>
            <person name="Deng H."/>
            <person name="Wang Z.W."/>
            <person name="Zhu S.L."/>
            <person name="Zhao X."/>
            <person name="Deng C."/>
            <person name="Niu S.C."/>
            <person name="Huang J."/>
            <person name="Wang M."/>
            <person name="Liu G.H."/>
            <person name="Yang H.J."/>
            <person name="Xiao X.J."/>
            <person name="Hsiao Y.Y."/>
            <person name="Wu W.L."/>
            <person name="Chen Y.Y."/>
            <person name="Mitsuda N."/>
            <person name="Ohme-Takagi M."/>
            <person name="Luo Y.B."/>
            <person name="Van de Peer Y."/>
            <person name="Liu Z.J."/>
        </authorList>
    </citation>
    <scope>NUCLEOTIDE SEQUENCE [LARGE SCALE GENOMIC DNA]</scope>
    <source>
        <tissue evidence="2">The whole plant</tissue>
    </source>
</reference>
<reference evidence="2 3" key="2">
    <citation type="journal article" date="2017" name="Nature">
        <title>The Apostasia genome and the evolution of orchids.</title>
        <authorList>
            <person name="Zhang G.Q."/>
            <person name="Liu K.W."/>
            <person name="Li Z."/>
            <person name="Lohaus R."/>
            <person name="Hsiao Y.Y."/>
            <person name="Niu S.C."/>
            <person name="Wang J.Y."/>
            <person name="Lin Y.C."/>
            <person name="Xu Q."/>
            <person name="Chen L.J."/>
            <person name="Yoshida K."/>
            <person name="Fujiwara S."/>
            <person name="Wang Z.W."/>
            <person name="Zhang Y.Q."/>
            <person name="Mitsuda N."/>
            <person name="Wang M."/>
            <person name="Liu G.H."/>
            <person name="Pecoraro L."/>
            <person name="Huang H.X."/>
            <person name="Xiao X.J."/>
            <person name="Lin M."/>
            <person name="Wu X.Y."/>
            <person name="Wu W.L."/>
            <person name="Chen Y.Y."/>
            <person name="Chang S.B."/>
            <person name="Sakamoto S."/>
            <person name="Ohme-Takagi M."/>
            <person name="Yagi M."/>
            <person name="Zeng S.J."/>
            <person name="Shen C.Y."/>
            <person name="Yeh C.M."/>
            <person name="Luo Y.B."/>
            <person name="Tsai W.C."/>
            <person name="Van de Peer Y."/>
            <person name="Liu Z.J."/>
        </authorList>
    </citation>
    <scope>NUCLEOTIDE SEQUENCE [LARGE SCALE GENOMIC DNA]</scope>
    <source>
        <tissue evidence="2">The whole plant</tissue>
    </source>
</reference>
<dbReference type="PANTHER" id="PTHR48145">
    <property type="entry name" value="NUCLEAR ENVELOPE-ASSOCIATED PROTEIN 1"/>
    <property type="match status" value="1"/>
</dbReference>